<dbReference type="Proteomes" id="UP001165082">
    <property type="component" value="Unassembled WGS sequence"/>
</dbReference>
<feature type="non-terminal residue" evidence="2">
    <location>
        <position position="297"/>
    </location>
</feature>
<organism evidence="2 3">
    <name type="scientific">Triparma retinervis</name>
    <dbReference type="NCBI Taxonomy" id="2557542"/>
    <lineage>
        <taxon>Eukaryota</taxon>
        <taxon>Sar</taxon>
        <taxon>Stramenopiles</taxon>
        <taxon>Ochrophyta</taxon>
        <taxon>Bolidophyceae</taxon>
        <taxon>Parmales</taxon>
        <taxon>Triparmaceae</taxon>
        <taxon>Triparma</taxon>
    </lineage>
</organism>
<sequence length="297" mass="32628">ETNKQRHPLPPNMDNLYYDPAIYNSIMMPGSTATTAAAAANTTTTTTTMTVDPTRASAHQQSEVLEGEDYLSVFNNDVGGGVPDHHNNHHHQEYASLAAHHAMYSPAGGLVHQAQGAQGGCSDGVGGVYDVGAGVAAMQQVYYAQQQQQQQQQLQFQLQLQQQHQHMQRQQQHMQRQHQQAKQLEDQMMQAYYHPSDYDQSIQPRPKQKSKSSSSSNRSSAKARKPPSTASPPPSLSVGFFPFVPLPAPLAPARKSLLAQMYPVMSKVLGCQNPALAVRRGNKTLMARECIKAMLQV</sequence>
<evidence type="ECO:0000256" key="1">
    <source>
        <dbReference type="SAM" id="MobiDB-lite"/>
    </source>
</evidence>
<protein>
    <submittedName>
        <fullName evidence="2">Uncharacterized protein</fullName>
    </submittedName>
</protein>
<name>A0A9W7G1W4_9STRA</name>
<comment type="caution">
    <text evidence="2">The sequence shown here is derived from an EMBL/GenBank/DDBJ whole genome shotgun (WGS) entry which is preliminary data.</text>
</comment>
<proteinExistence type="predicted"/>
<evidence type="ECO:0000313" key="2">
    <source>
        <dbReference type="EMBL" id="GMI32486.1"/>
    </source>
</evidence>
<reference evidence="2" key="1">
    <citation type="submission" date="2022-07" db="EMBL/GenBank/DDBJ databases">
        <title>Genome analysis of Parmales, a sister group of diatoms, reveals the evolutionary specialization of diatoms from phago-mixotrophs to photoautotrophs.</title>
        <authorList>
            <person name="Ban H."/>
            <person name="Sato S."/>
            <person name="Yoshikawa S."/>
            <person name="Kazumasa Y."/>
            <person name="Nakamura Y."/>
            <person name="Ichinomiya M."/>
            <person name="Saitoh K."/>
            <person name="Sato N."/>
            <person name="Blanc-Mathieu R."/>
            <person name="Endo H."/>
            <person name="Kuwata A."/>
            <person name="Ogata H."/>
        </authorList>
    </citation>
    <scope>NUCLEOTIDE SEQUENCE</scope>
</reference>
<dbReference type="EMBL" id="BRXZ01007703">
    <property type="protein sequence ID" value="GMI32486.1"/>
    <property type="molecule type" value="Genomic_DNA"/>
</dbReference>
<gene>
    <name evidence="2" type="ORF">TrRE_jg4056</name>
</gene>
<feature type="non-terminal residue" evidence="2">
    <location>
        <position position="1"/>
    </location>
</feature>
<evidence type="ECO:0000313" key="3">
    <source>
        <dbReference type="Proteomes" id="UP001165082"/>
    </source>
</evidence>
<dbReference type="AlphaFoldDB" id="A0A9W7G1W4"/>
<feature type="region of interest" description="Disordered" evidence="1">
    <location>
        <begin position="197"/>
        <end position="234"/>
    </location>
</feature>
<feature type="compositionally biased region" description="Low complexity" evidence="1">
    <location>
        <begin position="200"/>
        <end position="220"/>
    </location>
</feature>
<accession>A0A9W7G1W4</accession>
<keyword evidence="3" id="KW-1185">Reference proteome</keyword>